<evidence type="ECO:0000256" key="3">
    <source>
        <dbReference type="ARBA" id="ARBA00023204"/>
    </source>
</evidence>
<dbReference type="HAMAP" id="MF_00149">
    <property type="entry name" value="DNA_mis_repair"/>
    <property type="match status" value="1"/>
</dbReference>
<feature type="compositionally biased region" description="Acidic residues" evidence="5">
    <location>
        <begin position="429"/>
        <end position="440"/>
    </location>
</feature>
<dbReference type="SMART" id="SM00853">
    <property type="entry name" value="MutL_C"/>
    <property type="match status" value="1"/>
</dbReference>
<dbReference type="InterPro" id="IPR042120">
    <property type="entry name" value="MutL_C_dimsub"/>
</dbReference>
<dbReference type="SUPFAM" id="SSF54211">
    <property type="entry name" value="Ribosomal protein S5 domain 2-like"/>
    <property type="match status" value="1"/>
</dbReference>
<dbReference type="GO" id="GO:0004519">
    <property type="term" value="F:endonuclease activity"/>
    <property type="evidence" value="ECO:0007669"/>
    <property type="project" value="UniProtKB-KW"/>
</dbReference>
<feature type="compositionally biased region" description="Low complexity" evidence="5">
    <location>
        <begin position="524"/>
        <end position="534"/>
    </location>
</feature>
<protein>
    <recommendedName>
        <fullName evidence="4">DNA mismatch repair protein MutL</fullName>
    </recommendedName>
</protein>
<proteinExistence type="inferred from homology"/>
<dbReference type="InterPro" id="IPR013507">
    <property type="entry name" value="DNA_mismatch_S5_2-like"/>
</dbReference>
<dbReference type="Gene3D" id="3.30.230.10">
    <property type="match status" value="1"/>
</dbReference>
<name>A0ABD5WXN7_9EURY</name>
<dbReference type="Proteomes" id="UP001596388">
    <property type="component" value="Unassembled WGS sequence"/>
</dbReference>
<dbReference type="InterPro" id="IPR014762">
    <property type="entry name" value="DNA_mismatch_repair_CS"/>
</dbReference>
<evidence type="ECO:0000256" key="4">
    <source>
        <dbReference type="HAMAP-Rule" id="MF_00149"/>
    </source>
</evidence>
<reference evidence="8 9" key="1">
    <citation type="journal article" date="2019" name="Int. J. Syst. Evol. Microbiol.">
        <title>The Global Catalogue of Microorganisms (GCM) 10K type strain sequencing project: providing services to taxonomists for standard genome sequencing and annotation.</title>
        <authorList>
            <consortium name="The Broad Institute Genomics Platform"/>
            <consortium name="The Broad Institute Genome Sequencing Center for Infectious Disease"/>
            <person name="Wu L."/>
            <person name="Ma J."/>
        </authorList>
    </citation>
    <scope>NUCLEOTIDE SEQUENCE [LARGE SCALE GENOMIC DNA]</scope>
    <source>
        <strain evidence="8 9">DT55</strain>
    </source>
</reference>
<dbReference type="RefSeq" id="WP_276237448.1">
    <property type="nucleotide sequence ID" value="NZ_CP119989.1"/>
</dbReference>
<dbReference type="SMART" id="SM01340">
    <property type="entry name" value="DNA_mis_repair"/>
    <property type="match status" value="1"/>
</dbReference>
<evidence type="ECO:0000259" key="6">
    <source>
        <dbReference type="SMART" id="SM00853"/>
    </source>
</evidence>
<sequence length="774" mass="80958">MTGEIRALDDRTVREIAAGEVVERPASVVKELVENALDAGASRVAVAVENGGIDGIRVRDDGEGIPPEQIPKAVAKHATSKLDGMADLDAGVATLGFRGEALHSVGAVAELTVRSRTPDADTGSELVVDHGDETDVRAAGCPVGTTVEVRDLFGRTPARRKFLKTPATEFDRVNGVVSAYALANPDVAVSLEHDGREVFASPGDGDRRSAVLAVYGREVAESMVDVEFASESGAVEVHGLVSHPETTRAGREYLTTYVNDRWVRDGDLRGAVVDAYGGQLATDRYPFAVLFVDVPATAVDVNVHPRKTEVRFDEDAAVMETVREAVREALLSHGLLRSSAPRGRSAPDEAAIDPEVVGGAGTDHERAAADRRGAENDSGDSAESPGADTTSSVLDAWGGSDAATPDDPKDAPSDEGSVPVATDERAGGDEAEGDTEDATTPDEAAPVGVDSDGADAAGGDDAWRVDVSASDASRPTDHPARGRTDATAGDAPTPRAWQTDTAGDASGNAEGDDDADDADDADNAADATGGTSSASERRDEGSRSWGAPSQSTLAGGTTDERTEHDRLPAMRVLGQYDDTYVVCETDAGLVLVDQHAADERVNYERLQRAVGDGAPTQTLAAPVTLELTARESELFETFREALGEIGFRAERAAADADDTHAVAVTAVPAVFDATLDPDLLRDVLAAFADEVTAADRPVSEVADALLADLACYPSVTGNTSLTEGSVADLLDALDDCENPYACPHGRPVLVEFGAEEIEDRFERDYPGHGGRRAE</sequence>
<dbReference type="Pfam" id="PF01119">
    <property type="entry name" value="DNA_mis_repair"/>
    <property type="match status" value="1"/>
</dbReference>
<feature type="region of interest" description="Disordered" evidence="5">
    <location>
        <begin position="338"/>
        <end position="566"/>
    </location>
</feature>
<dbReference type="AlphaFoldDB" id="A0ABD5WXN7"/>
<dbReference type="InterPro" id="IPR014790">
    <property type="entry name" value="MutL_C"/>
</dbReference>
<keyword evidence="8" id="KW-0378">Hydrolase</keyword>
<evidence type="ECO:0000256" key="1">
    <source>
        <dbReference type="ARBA" id="ARBA00006082"/>
    </source>
</evidence>
<dbReference type="InterPro" id="IPR020568">
    <property type="entry name" value="Ribosomal_Su5_D2-typ_SF"/>
</dbReference>
<feature type="compositionally biased region" description="Low complexity" evidence="5">
    <location>
        <begin position="444"/>
        <end position="460"/>
    </location>
</feature>
<evidence type="ECO:0000313" key="8">
    <source>
        <dbReference type="EMBL" id="MFC7098056.1"/>
    </source>
</evidence>
<dbReference type="PROSITE" id="PS00058">
    <property type="entry name" value="DNA_MISMATCH_REPAIR_1"/>
    <property type="match status" value="1"/>
</dbReference>
<dbReference type="Pfam" id="PF13589">
    <property type="entry name" value="HATPase_c_3"/>
    <property type="match status" value="1"/>
</dbReference>
<evidence type="ECO:0000256" key="2">
    <source>
        <dbReference type="ARBA" id="ARBA00022763"/>
    </source>
</evidence>
<feature type="compositionally biased region" description="Basic and acidic residues" evidence="5">
    <location>
        <begin position="362"/>
        <end position="375"/>
    </location>
</feature>
<feature type="domain" description="DNA mismatch repair protein S5" evidence="7">
    <location>
        <begin position="211"/>
        <end position="331"/>
    </location>
</feature>
<dbReference type="SUPFAM" id="SSF118116">
    <property type="entry name" value="DNA mismatch repair protein MutL"/>
    <property type="match status" value="1"/>
</dbReference>
<keyword evidence="8" id="KW-0255">Endonuclease</keyword>
<evidence type="ECO:0000259" key="7">
    <source>
        <dbReference type="SMART" id="SM01340"/>
    </source>
</evidence>
<feature type="domain" description="MutL C-terminal dimerisation" evidence="6">
    <location>
        <begin position="572"/>
        <end position="721"/>
    </location>
</feature>
<dbReference type="PANTHER" id="PTHR10073">
    <property type="entry name" value="DNA MISMATCH REPAIR PROTEIN MLH, PMS, MUTL"/>
    <property type="match status" value="1"/>
</dbReference>
<dbReference type="GO" id="GO:0006298">
    <property type="term" value="P:mismatch repair"/>
    <property type="evidence" value="ECO:0007669"/>
    <property type="project" value="UniProtKB-UniRule"/>
</dbReference>
<keyword evidence="8" id="KW-0540">Nuclease</keyword>
<evidence type="ECO:0000313" key="9">
    <source>
        <dbReference type="Proteomes" id="UP001596388"/>
    </source>
</evidence>
<dbReference type="InterPro" id="IPR020667">
    <property type="entry name" value="DNA_mismatch_repair_MutL"/>
</dbReference>
<dbReference type="GeneID" id="79271024"/>
<keyword evidence="3 4" id="KW-0234">DNA repair</keyword>
<dbReference type="EMBL" id="JBHTAG010000003">
    <property type="protein sequence ID" value="MFC7098056.1"/>
    <property type="molecule type" value="Genomic_DNA"/>
</dbReference>
<comment type="caution">
    <text evidence="8">The sequence shown here is derived from an EMBL/GenBank/DDBJ whole genome shotgun (WGS) entry which is preliminary data.</text>
</comment>
<dbReference type="InterPro" id="IPR014721">
    <property type="entry name" value="Ribsml_uS5_D2-typ_fold_subgr"/>
</dbReference>
<dbReference type="FunFam" id="3.30.565.10:FF:000003">
    <property type="entry name" value="DNA mismatch repair endonuclease MutL"/>
    <property type="match status" value="1"/>
</dbReference>
<gene>
    <name evidence="4 8" type="primary">mutL</name>
    <name evidence="8" type="ORF">ACFQKD_12155</name>
</gene>
<feature type="compositionally biased region" description="Acidic residues" evidence="5">
    <location>
        <begin position="510"/>
        <end position="523"/>
    </location>
</feature>
<dbReference type="Gene3D" id="3.30.565.10">
    <property type="entry name" value="Histidine kinase-like ATPase, C-terminal domain"/>
    <property type="match status" value="1"/>
</dbReference>
<accession>A0ABD5WXN7</accession>
<comment type="function">
    <text evidence="4">This protein is involved in the repair of mismatches in DNA. It is required for dam-dependent methyl-directed DNA mismatch repair. May act as a 'molecular matchmaker', a protein that promotes the formation of a stable complex between two or more DNA-binding proteins in an ATP-dependent manner without itself being part of a final effector complex.</text>
</comment>
<dbReference type="CDD" id="cd16926">
    <property type="entry name" value="HATPase_MutL-MLH-PMS-like"/>
    <property type="match status" value="1"/>
</dbReference>
<dbReference type="InterPro" id="IPR036890">
    <property type="entry name" value="HATPase_C_sf"/>
</dbReference>
<keyword evidence="2 4" id="KW-0227">DNA damage</keyword>
<evidence type="ECO:0000256" key="5">
    <source>
        <dbReference type="SAM" id="MobiDB-lite"/>
    </source>
</evidence>
<dbReference type="CDD" id="cd00782">
    <property type="entry name" value="MutL_Trans"/>
    <property type="match status" value="1"/>
</dbReference>
<dbReference type="InterPro" id="IPR002099">
    <property type="entry name" value="MutL/Mlh/PMS"/>
</dbReference>
<dbReference type="SUPFAM" id="SSF55874">
    <property type="entry name" value="ATPase domain of HSP90 chaperone/DNA topoisomerase II/histidine kinase"/>
    <property type="match status" value="1"/>
</dbReference>
<keyword evidence="9" id="KW-1185">Reference proteome</keyword>
<dbReference type="PANTHER" id="PTHR10073:SF12">
    <property type="entry name" value="DNA MISMATCH REPAIR PROTEIN MLH1"/>
    <property type="match status" value="1"/>
</dbReference>
<dbReference type="InterPro" id="IPR038973">
    <property type="entry name" value="MutL/Mlh/Pms-like"/>
</dbReference>
<dbReference type="Gene3D" id="3.30.1540.20">
    <property type="entry name" value="MutL, C-terminal domain, dimerisation subdomain"/>
    <property type="match status" value="1"/>
</dbReference>
<dbReference type="Pfam" id="PF08676">
    <property type="entry name" value="MutL_C"/>
    <property type="match status" value="1"/>
</dbReference>
<dbReference type="Gene3D" id="3.30.1370.100">
    <property type="entry name" value="MutL, C-terminal domain, regulatory subdomain"/>
    <property type="match status" value="1"/>
</dbReference>
<feature type="compositionally biased region" description="Basic and acidic residues" evidence="5">
    <location>
        <begin position="474"/>
        <end position="484"/>
    </location>
</feature>
<dbReference type="InterPro" id="IPR042121">
    <property type="entry name" value="MutL_C_regsub"/>
</dbReference>
<dbReference type="NCBIfam" id="TIGR00585">
    <property type="entry name" value="mutl"/>
    <property type="match status" value="1"/>
</dbReference>
<dbReference type="InterPro" id="IPR037198">
    <property type="entry name" value="MutL_C_sf"/>
</dbReference>
<organism evidence="8 9">
    <name type="scientific">Halobaculum marinum</name>
    <dbReference type="NCBI Taxonomy" id="3031996"/>
    <lineage>
        <taxon>Archaea</taxon>
        <taxon>Methanobacteriati</taxon>
        <taxon>Methanobacteriota</taxon>
        <taxon>Stenosarchaea group</taxon>
        <taxon>Halobacteria</taxon>
        <taxon>Halobacteriales</taxon>
        <taxon>Haloferacaceae</taxon>
        <taxon>Halobaculum</taxon>
    </lineage>
</organism>
<comment type="similarity">
    <text evidence="1 4">Belongs to the DNA mismatch repair MutL/HexB family.</text>
</comment>